<keyword evidence="3" id="KW-0328">Glycosyltransferase</keyword>
<keyword evidence="11" id="KW-1185">Reference proteome</keyword>
<feature type="domain" description="Glycosyltransferase RgtA/B/C/D-like" evidence="9">
    <location>
        <begin position="56"/>
        <end position="147"/>
    </location>
</feature>
<dbReference type="InterPro" id="IPR050297">
    <property type="entry name" value="LipidA_mod_glycosyltrf_83"/>
</dbReference>
<feature type="transmembrane region" description="Helical" evidence="8">
    <location>
        <begin position="109"/>
        <end position="128"/>
    </location>
</feature>
<dbReference type="Proteomes" id="UP001476950">
    <property type="component" value="Unassembled WGS sequence"/>
</dbReference>
<dbReference type="EMBL" id="JAMPLM010000004">
    <property type="protein sequence ID" value="MEP1058338.1"/>
    <property type="molecule type" value="Genomic_DNA"/>
</dbReference>
<dbReference type="PANTHER" id="PTHR33908:SF11">
    <property type="entry name" value="MEMBRANE PROTEIN"/>
    <property type="match status" value="1"/>
</dbReference>
<protein>
    <submittedName>
        <fullName evidence="10">Glycosyltransferase family 39 protein</fullName>
    </submittedName>
</protein>
<evidence type="ECO:0000256" key="4">
    <source>
        <dbReference type="ARBA" id="ARBA00022679"/>
    </source>
</evidence>
<feature type="transmembrane region" description="Helical" evidence="8">
    <location>
        <begin position="266"/>
        <end position="284"/>
    </location>
</feature>
<keyword evidence="5 8" id="KW-0812">Transmembrane</keyword>
<keyword evidence="4" id="KW-0808">Transferase</keyword>
<gene>
    <name evidence="10" type="ORF">NDI38_07790</name>
</gene>
<evidence type="ECO:0000256" key="5">
    <source>
        <dbReference type="ARBA" id="ARBA00022692"/>
    </source>
</evidence>
<feature type="transmembrane region" description="Helical" evidence="8">
    <location>
        <begin position="78"/>
        <end position="97"/>
    </location>
</feature>
<dbReference type="PANTHER" id="PTHR33908">
    <property type="entry name" value="MANNOSYLTRANSFERASE YKCB-RELATED"/>
    <property type="match status" value="1"/>
</dbReference>
<reference evidence="10 11" key="1">
    <citation type="submission" date="2022-04" db="EMBL/GenBank/DDBJ databases">
        <title>Positive selection, recombination, and allopatry shape intraspecific diversity of widespread and dominant cyanobacteria.</title>
        <authorList>
            <person name="Wei J."/>
            <person name="Shu W."/>
            <person name="Hu C."/>
        </authorList>
    </citation>
    <scope>NUCLEOTIDE SEQUENCE [LARGE SCALE GENOMIC DNA]</scope>
    <source>
        <strain evidence="10 11">AS-A4</strain>
    </source>
</reference>
<evidence type="ECO:0000256" key="6">
    <source>
        <dbReference type="ARBA" id="ARBA00022989"/>
    </source>
</evidence>
<evidence type="ECO:0000256" key="1">
    <source>
        <dbReference type="ARBA" id="ARBA00004651"/>
    </source>
</evidence>
<evidence type="ECO:0000256" key="2">
    <source>
        <dbReference type="ARBA" id="ARBA00022475"/>
    </source>
</evidence>
<proteinExistence type="predicted"/>
<evidence type="ECO:0000313" key="10">
    <source>
        <dbReference type="EMBL" id="MEP1058338.1"/>
    </source>
</evidence>
<dbReference type="RefSeq" id="WP_190455188.1">
    <property type="nucleotide sequence ID" value="NZ_JAMPLM010000004.1"/>
</dbReference>
<dbReference type="Pfam" id="PF13231">
    <property type="entry name" value="PMT_2"/>
    <property type="match status" value="2"/>
</dbReference>
<organism evidence="10 11">
    <name type="scientific">Stenomitos frigidus AS-A4</name>
    <dbReference type="NCBI Taxonomy" id="2933935"/>
    <lineage>
        <taxon>Bacteria</taxon>
        <taxon>Bacillati</taxon>
        <taxon>Cyanobacteriota</taxon>
        <taxon>Cyanophyceae</taxon>
        <taxon>Leptolyngbyales</taxon>
        <taxon>Leptolyngbyaceae</taxon>
        <taxon>Stenomitos</taxon>
    </lineage>
</organism>
<dbReference type="InterPro" id="IPR038731">
    <property type="entry name" value="RgtA/B/C-like"/>
</dbReference>
<feature type="transmembrane region" description="Helical" evidence="8">
    <location>
        <begin position="134"/>
        <end position="151"/>
    </location>
</feature>
<comment type="subcellular location">
    <subcellularLocation>
        <location evidence="1">Cell membrane</location>
        <topology evidence="1">Multi-pass membrane protein</topology>
    </subcellularLocation>
</comment>
<evidence type="ECO:0000256" key="7">
    <source>
        <dbReference type="ARBA" id="ARBA00023136"/>
    </source>
</evidence>
<name>A0ABV0KGH6_9CYAN</name>
<evidence type="ECO:0000256" key="3">
    <source>
        <dbReference type="ARBA" id="ARBA00022676"/>
    </source>
</evidence>
<keyword evidence="2" id="KW-1003">Cell membrane</keyword>
<evidence type="ECO:0000313" key="11">
    <source>
        <dbReference type="Proteomes" id="UP001476950"/>
    </source>
</evidence>
<evidence type="ECO:0000256" key="8">
    <source>
        <dbReference type="SAM" id="Phobius"/>
    </source>
</evidence>
<feature type="domain" description="Glycosyltransferase RgtA/B/C/D-like" evidence="9">
    <location>
        <begin position="185"/>
        <end position="245"/>
    </location>
</feature>
<feature type="transmembrane region" description="Helical" evidence="8">
    <location>
        <begin position="347"/>
        <end position="365"/>
    </location>
</feature>
<keyword evidence="7 8" id="KW-0472">Membrane</keyword>
<keyword evidence="6 8" id="KW-1133">Transmembrane helix</keyword>
<evidence type="ECO:0000259" key="9">
    <source>
        <dbReference type="Pfam" id="PF13231"/>
    </source>
</evidence>
<accession>A0ABV0KGH6</accession>
<feature type="transmembrane region" description="Helical" evidence="8">
    <location>
        <begin position="224"/>
        <end position="245"/>
    </location>
</feature>
<sequence>MQAIKKWLTQRENKQLVSLLIGGFLLRSAIALWLPVGFDEGYYYLYSLHPDWSYFDHPLLVALTTGFGPLLTHTVSPFTIRLGSLLLHTGSLLLLYLTSVRLFSRQAAILTLAIATLIPIFQLGFGVLTLPDSPLMFFWTATLYVAVCEFFDQQEDKESQQPREADHSLPLLPPYFSPYRPTYRLAIVGLLIGLACLSKYHGLALGFGLIGFCLTSPRSRSALLSPWTFASVGLFALAVLPIVIWNAQHDWVSLRFQSGRAVPDRGYSVLDLLVTFLVGVGYLFPTFGFPLWWVSSKAVIESINRRRSVKTQKRRGAEAQGSRESKSKETGSYALALSPLPSPKTAFLLWLSLPLMLTFTFMGGYRAILPTWAMPGFWSATLLLGQQAVSWQQRSPKVIKRWLWGSGWVVTSVLLLLLLHLTLGTLQKPSRYALLGGFLTPSNDASTQLIDIQQLRQGFASPLLTVAMSQANFVFTNDLFLAGQVGMAIAPLQPKPITCFDQDLRGFAFWSTPDQWVGQDGLLVTLASQSSRTVKQYQAYFQTIQKVADLPIRRGGAIVQVVEVYQCQRLLKPYPRPYGQS</sequence>
<feature type="transmembrane region" description="Helical" evidence="8">
    <location>
        <begin position="402"/>
        <end position="423"/>
    </location>
</feature>
<feature type="transmembrane region" description="Helical" evidence="8">
    <location>
        <begin position="185"/>
        <end position="212"/>
    </location>
</feature>
<comment type="caution">
    <text evidence="10">The sequence shown here is derived from an EMBL/GenBank/DDBJ whole genome shotgun (WGS) entry which is preliminary data.</text>
</comment>